<feature type="domain" description="ThuA-like" evidence="1">
    <location>
        <begin position="3"/>
        <end position="205"/>
    </location>
</feature>
<evidence type="ECO:0000313" key="3">
    <source>
        <dbReference type="Proteomes" id="UP001597212"/>
    </source>
</evidence>
<evidence type="ECO:0000259" key="1">
    <source>
        <dbReference type="Pfam" id="PF06283"/>
    </source>
</evidence>
<keyword evidence="3" id="KW-1185">Reference proteome</keyword>
<dbReference type="RefSeq" id="WP_164506134.1">
    <property type="nucleotide sequence ID" value="NZ_JBHTOK010000008.1"/>
</dbReference>
<gene>
    <name evidence="2" type="ORF">ACFQ5K_01380</name>
</gene>
<dbReference type="InterPro" id="IPR029062">
    <property type="entry name" value="Class_I_gatase-like"/>
</dbReference>
<organism evidence="2 3">
    <name type="scientific">Lacticaseibacillus hegangensis</name>
    <dbReference type="NCBI Taxonomy" id="2486010"/>
    <lineage>
        <taxon>Bacteria</taxon>
        <taxon>Bacillati</taxon>
        <taxon>Bacillota</taxon>
        <taxon>Bacilli</taxon>
        <taxon>Lactobacillales</taxon>
        <taxon>Lactobacillaceae</taxon>
        <taxon>Lacticaseibacillus</taxon>
    </lineage>
</organism>
<dbReference type="SUPFAM" id="SSF52317">
    <property type="entry name" value="Class I glutamine amidotransferase-like"/>
    <property type="match status" value="1"/>
</dbReference>
<dbReference type="InterPro" id="IPR029010">
    <property type="entry name" value="ThuA-like"/>
</dbReference>
<sequence length="216" mass="23908">MKKALVIRGDFYHPSDKVDPLIDKCFTSSEWKVVKTDRARDLFEDSYDLAMFFTNGRPEGETDLTNSEQSAIVKMVREGMGIMFVHAGLVLIEEDSPFYTELNSGRFAGHSKKHVSLTTAPIRNVSHPITDGVTPLTAVDEHYYINVNFSKVTALMLSASEEGTTLGSWCSEVGQGKVFSLIPGHTFAALETPQMQEIIENAILWETGLSANASRN</sequence>
<comment type="caution">
    <text evidence="2">The sequence shown here is derived from an EMBL/GenBank/DDBJ whole genome shotgun (WGS) entry which is preliminary data.</text>
</comment>
<dbReference type="Pfam" id="PF06283">
    <property type="entry name" value="ThuA"/>
    <property type="match status" value="1"/>
</dbReference>
<reference evidence="3" key="1">
    <citation type="journal article" date="2019" name="Int. J. Syst. Evol. Microbiol.">
        <title>The Global Catalogue of Microorganisms (GCM) 10K type strain sequencing project: providing services to taxonomists for standard genome sequencing and annotation.</title>
        <authorList>
            <consortium name="The Broad Institute Genomics Platform"/>
            <consortium name="The Broad Institute Genome Sequencing Center for Infectious Disease"/>
            <person name="Wu L."/>
            <person name="Ma J."/>
        </authorList>
    </citation>
    <scope>NUCLEOTIDE SEQUENCE [LARGE SCALE GENOMIC DNA]</scope>
    <source>
        <strain evidence="3">CCM 8912</strain>
    </source>
</reference>
<name>A0ABW4CRN4_9LACO</name>
<dbReference type="Gene3D" id="3.40.50.880">
    <property type="match status" value="1"/>
</dbReference>
<dbReference type="PANTHER" id="PTHR40469">
    <property type="entry name" value="SECRETED GLYCOSYL HYDROLASE"/>
    <property type="match status" value="1"/>
</dbReference>
<dbReference type="Proteomes" id="UP001597212">
    <property type="component" value="Unassembled WGS sequence"/>
</dbReference>
<proteinExistence type="predicted"/>
<protein>
    <submittedName>
        <fullName evidence="2">ThuA domain-containing protein</fullName>
    </submittedName>
</protein>
<dbReference type="PANTHER" id="PTHR40469:SF2">
    <property type="entry name" value="GALACTOSE-BINDING DOMAIN-LIKE SUPERFAMILY PROTEIN"/>
    <property type="match status" value="1"/>
</dbReference>
<dbReference type="EMBL" id="JBHTOK010000008">
    <property type="protein sequence ID" value="MFD1440044.1"/>
    <property type="molecule type" value="Genomic_DNA"/>
</dbReference>
<evidence type="ECO:0000313" key="2">
    <source>
        <dbReference type="EMBL" id="MFD1440044.1"/>
    </source>
</evidence>
<accession>A0ABW4CRN4</accession>